<dbReference type="Pfam" id="PF02548">
    <property type="entry name" value="Pantoate_transf"/>
    <property type="match status" value="1"/>
</dbReference>
<gene>
    <name evidence="6" type="ORF">ACFFJ2_09465</name>
</gene>
<reference evidence="6 7" key="1">
    <citation type="submission" date="2024-09" db="EMBL/GenBank/DDBJ databases">
        <authorList>
            <person name="Sun Q."/>
            <person name="Mori K."/>
        </authorList>
    </citation>
    <scope>NUCLEOTIDE SEQUENCE [LARGE SCALE GENOMIC DNA]</scope>
    <source>
        <strain evidence="6 7">CCM 8543</strain>
    </source>
</reference>
<organism evidence="6 7">
    <name type="scientific">Chelativorans intermedius</name>
    <dbReference type="NCBI Taxonomy" id="515947"/>
    <lineage>
        <taxon>Bacteria</taxon>
        <taxon>Pseudomonadati</taxon>
        <taxon>Pseudomonadota</taxon>
        <taxon>Alphaproteobacteria</taxon>
        <taxon>Hyphomicrobiales</taxon>
        <taxon>Phyllobacteriaceae</taxon>
        <taxon>Chelativorans</taxon>
    </lineage>
</organism>
<proteinExistence type="inferred from homology"/>
<evidence type="ECO:0000256" key="3">
    <source>
        <dbReference type="ARBA" id="ARBA00012618"/>
    </source>
</evidence>
<evidence type="ECO:0000256" key="4">
    <source>
        <dbReference type="ARBA" id="ARBA00022655"/>
    </source>
</evidence>
<protein>
    <recommendedName>
        <fullName evidence="3">3-methyl-2-oxobutanoate hydroxymethyltransferase</fullName>
        <ecNumber evidence="3">2.1.2.11</ecNumber>
    </recommendedName>
</protein>
<dbReference type="InterPro" id="IPR015813">
    <property type="entry name" value="Pyrv/PenolPyrv_kinase-like_dom"/>
</dbReference>
<dbReference type="EC" id="2.1.2.11" evidence="3"/>
<dbReference type="Proteomes" id="UP001589755">
    <property type="component" value="Unassembled WGS sequence"/>
</dbReference>
<evidence type="ECO:0000256" key="5">
    <source>
        <dbReference type="ARBA" id="ARBA00022679"/>
    </source>
</evidence>
<dbReference type="GO" id="GO:0003864">
    <property type="term" value="F:3-methyl-2-oxobutanoate hydroxymethyltransferase activity"/>
    <property type="evidence" value="ECO:0007669"/>
    <property type="project" value="UniProtKB-EC"/>
</dbReference>
<dbReference type="InterPro" id="IPR040442">
    <property type="entry name" value="Pyrv_kinase-like_dom_sf"/>
</dbReference>
<comment type="caution">
    <text evidence="6">The sequence shown here is derived from an EMBL/GenBank/DDBJ whole genome shotgun (WGS) entry which is preliminary data.</text>
</comment>
<dbReference type="PANTHER" id="PTHR20881">
    <property type="entry name" value="3-METHYL-2-OXOBUTANOATE HYDROXYMETHYLTRANSFERASE"/>
    <property type="match status" value="1"/>
</dbReference>
<evidence type="ECO:0000313" key="6">
    <source>
        <dbReference type="EMBL" id="MFC0208625.1"/>
    </source>
</evidence>
<evidence type="ECO:0000313" key="7">
    <source>
        <dbReference type="Proteomes" id="UP001589755"/>
    </source>
</evidence>
<name>A0ABV6D7M5_9HYPH</name>
<comment type="subunit">
    <text evidence="2">Homodecamer; pentamer of dimers.</text>
</comment>
<dbReference type="RefSeq" id="WP_261521996.1">
    <property type="nucleotide sequence ID" value="NZ_JAODNW010000021.1"/>
</dbReference>
<keyword evidence="5 6" id="KW-0808">Transferase</keyword>
<accession>A0ABV6D7M5</accession>
<dbReference type="SUPFAM" id="SSF51621">
    <property type="entry name" value="Phosphoenolpyruvate/pyruvate domain"/>
    <property type="match status" value="1"/>
</dbReference>
<dbReference type="EMBL" id="JBHLXD010000013">
    <property type="protein sequence ID" value="MFC0208625.1"/>
    <property type="molecule type" value="Genomic_DNA"/>
</dbReference>
<dbReference type="InterPro" id="IPR003700">
    <property type="entry name" value="Pantoate_hydroxy_MeTrfase"/>
</dbReference>
<dbReference type="PANTHER" id="PTHR20881:SF0">
    <property type="entry name" value="3-METHYL-2-OXOBUTANOATE HYDROXYMETHYLTRANSFERASE"/>
    <property type="match status" value="1"/>
</dbReference>
<comment type="similarity">
    <text evidence="1">Belongs to the PanB family.</text>
</comment>
<dbReference type="PIRSF" id="PIRSF000388">
    <property type="entry name" value="Pantoate_hydroxy_MeTrfase"/>
    <property type="match status" value="1"/>
</dbReference>
<keyword evidence="4" id="KW-0566">Pantothenate biosynthesis</keyword>
<sequence length="270" mass="29703">MKRPNRKTIAELRALRGERQLAMLRVETLEEAEAAERAGIDMVSVPPELMLETAFREAAPTVFAIPGVNFFEVGTSDDFVRWAFRLYKAGADAVYCSAGTRTIRQLAEEGIPVCGHVGLIPSKATWTGGFRAVGKTLETAQLVWRQVKALEEAGAFAAEIEVVPEAIATEIASRTSLFMISMGAGAGCDAQYLFSDDVLGANTGHVPRHAKTYRNFAAEYARLQEERVSAYREFADDVRSGAYPETGHKVAVEEETLARFRDWLEKQPPA</sequence>
<dbReference type="Gene3D" id="3.20.20.60">
    <property type="entry name" value="Phosphoenolpyruvate-binding domains"/>
    <property type="match status" value="1"/>
</dbReference>
<evidence type="ECO:0000256" key="1">
    <source>
        <dbReference type="ARBA" id="ARBA00008676"/>
    </source>
</evidence>
<evidence type="ECO:0000256" key="2">
    <source>
        <dbReference type="ARBA" id="ARBA00011424"/>
    </source>
</evidence>
<keyword evidence="7" id="KW-1185">Reference proteome</keyword>